<accession>A0A328ATC4</accession>
<dbReference type="OrthoDB" id="9809995at2"/>
<keyword evidence="5" id="KW-0408">Iron</keyword>
<evidence type="ECO:0000256" key="5">
    <source>
        <dbReference type="ARBA" id="ARBA00023004"/>
    </source>
</evidence>
<feature type="domain" description="Gcp-like" evidence="8">
    <location>
        <begin position="33"/>
        <end position="130"/>
    </location>
</feature>
<dbReference type="InterPro" id="IPR022496">
    <property type="entry name" value="T6A_TsaB"/>
</dbReference>
<dbReference type="InterPro" id="IPR043129">
    <property type="entry name" value="ATPase_NBD"/>
</dbReference>
<proteinExistence type="predicted"/>
<dbReference type="NCBIfam" id="TIGR03725">
    <property type="entry name" value="T6A_YeaZ"/>
    <property type="match status" value="1"/>
</dbReference>
<protein>
    <recommendedName>
        <fullName evidence="1">N(6)-L-threonylcarbamoyladenine synthase</fullName>
        <ecNumber evidence="1">2.3.1.234</ecNumber>
    </recommendedName>
</protein>
<dbReference type="SUPFAM" id="SSF53067">
    <property type="entry name" value="Actin-like ATPase domain"/>
    <property type="match status" value="2"/>
</dbReference>
<evidence type="ECO:0000256" key="1">
    <source>
        <dbReference type="ARBA" id="ARBA00012156"/>
    </source>
</evidence>
<gene>
    <name evidence="9" type="primary">tsaB</name>
    <name evidence="9" type="ORF">DJ017_02465</name>
</gene>
<dbReference type="AlphaFoldDB" id="A0A328ATC4"/>
<keyword evidence="10" id="KW-1185">Reference proteome</keyword>
<dbReference type="GO" id="GO:0046872">
    <property type="term" value="F:metal ion binding"/>
    <property type="evidence" value="ECO:0007669"/>
    <property type="project" value="UniProtKB-KW"/>
</dbReference>
<dbReference type="InterPro" id="IPR000905">
    <property type="entry name" value="Gcp-like_dom"/>
</dbReference>
<keyword evidence="3" id="KW-0819">tRNA processing</keyword>
<dbReference type="CDD" id="cd24032">
    <property type="entry name" value="ASKHA_NBD_TsaB"/>
    <property type="match status" value="1"/>
</dbReference>
<name>A0A328ATC4_9CAUL</name>
<reference evidence="10" key="1">
    <citation type="submission" date="2018-05" db="EMBL/GenBank/DDBJ databases">
        <authorList>
            <person name="Li X."/>
        </authorList>
    </citation>
    <scope>NUCLEOTIDE SEQUENCE [LARGE SCALE GENOMIC DNA]</scope>
    <source>
        <strain evidence="10">LX32</strain>
    </source>
</reference>
<evidence type="ECO:0000259" key="8">
    <source>
        <dbReference type="Pfam" id="PF00814"/>
    </source>
</evidence>
<sequence>MVLGLDTCLSSCSVAVLDTEAGGGGRVLAYGAEVMARGHQERLAPMAQAVMADAGLAFGALERIAVTVGPGSFTGLRVGVAFAKGLAASLSIGAAGVGTLEALAAEAPGLVFAAIDARRDQIYLQAFEDGHALMAPDALHIDTAAARLAEIAGGRTPTLVGSGAALLAPMITGAPVIAAEGCDARKVARLGAARAPSPLRPLYLRAPDAKLPASARDNPAA</sequence>
<evidence type="ECO:0000256" key="3">
    <source>
        <dbReference type="ARBA" id="ARBA00022694"/>
    </source>
</evidence>
<dbReference type="EMBL" id="QFYQ01000001">
    <property type="protein sequence ID" value="RAK56188.1"/>
    <property type="molecule type" value="Genomic_DNA"/>
</dbReference>
<evidence type="ECO:0000256" key="7">
    <source>
        <dbReference type="ARBA" id="ARBA00048117"/>
    </source>
</evidence>
<dbReference type="GO" id="GO:0002949">
    <property type="term" value="P:tRNA threonylcarbamoyladenosine modification"/>
    <property type="evidence" value="ECO:0007669"/>
    <property type="project" value="InterPro"/>
</dbReference>
<keyword evidence="6" id="KW-0012">Acyltransferase</keyword>
<organism evidence="9 10">
    <name type="scientific">Phenylobacterium soli</name>
    <dbReference type="NCBI Taxonomy" id="2170551"/>
    <lineage>
        <taxon>Bacteria</taxon>
        <taxon>Pseudomonadati</taxon>
        <taxon>Pseudomonadota</taxon>
        <taxon>Alphaproteobacteria</taxon>
        <taxon>Caulobacterales</taxon>
        <taxon>Caulobacteraceae</taxon>
        <taxon>Phenylobacterium</taxon>
    </lineage>
</organism>
<keyword evidence="4" id="KW-0479">Metal-binding</keyword>
<dbReference type="PANTHER" id="PTHR11735:SF11">
    <property type="entry name" value="TRNA THREONYLCARBAMOYLADENOSINE BIOSYNTHESIS PROTEIN TSAB"/>
    <property type="match status" value="1"/>
</dbReference>
<dbReference type="EC" id="2.3.1.234" evidence="1"/>
<dbReference type="Proteomes" id="UP000249254">
    <property type="component" value="Unassembled WGS sequence"/>
</dbReference>
<dbReference type="InterPro" id="IPR017861">
    <property type="entry name" value="KAE1/TsaD"/>
</dbReference>
<evidence type="ECO:0000256" key="2">
    <source>
        <dbReference type="ARBA" id="ARBA00022679"/>
    </source>
</evidence>
<dbReference type="GO" id="GO:0005829">
    <property type="term" value="C:cytosol"/>
    <property type="evidence" value="ECO:0007669"/>
    <property type="project" value="TreeGrafter"/>
</dbReference>
<dbReference type="Pfam" id="PF00814">
    <property type="entry name" value="TsaD"/>
    <property type="match status" value="1"/>
</dbReference>
<dbReference type="GO" id="GO:0061711">
    <property type="term" value="F:tRNA N(6)-L-threonylcarbamoyladenine synthase activity"/>
    <property type="evidence" value="ECO:0007669"/>
    <property type="project" value="UniProtKB-EC"/>
</dbReference>
<dbReference type="PANTHER" id="PTHR11735">
    <property type="entry name" value="TRNA N6-ADENOSINE THREONYLCARBAMOYLTRANSFERASE"/>
    <property type="match status" value="1"/>
</dbReference>
<comment type="caution">
    <text evidence="9">The sequence shown here is derived from an EMBL/GenBank/DDBJ whole genome shotgun (WGS) entry which is preliminary data.</text>
</comment>
<evidence type="ECO:0000256" key="6">
    <source>
        <dbReference type="ARBA" id="ARBA00023315"/>
    </source>
</evidence>
<dbReference type="RefSeq" id="WP_111529935.1">
    <property type="nucleotide sequence ID" value="NZ_JBHRSG010000001.1"/>
</dbReference>
<keyword evidence="2 9" id="KW-0808">Transferase</keyword>
<evidence type="ECO:0000313" key="9">
    <source>
        <dbReference type="EMBL" id="RAK56188.1"/>
    </source>
</evidence>
<evidence type="ECO:0000313" key="10">
    <source>
        <dbReference type="Proteomes" id="UP000249254"/>
    </source>
</evidence>
<dbReference type="PRINTS" id="PR00789">
    <property type="entry name" value="OSIALOPTASE"/>
</dbReference>
<evidence type="ECO:0000256" key="4">
    <source>
        <dbReference type="ARBA" id="ARBA00022723"/>
    </source>
</evidence>
<dbReference type="Gene3D" id="3.30.420.40">
    <property type="match status" value="2"/>
</dbReference>
<comment type="catalytic activity">
    <reaction evidence="7">
        <text>L-threonylcarbamoyladenylate + adenosine(37) in tRNA = N(6)-L-threonylcarbamoyladenosine(37) in tRNA + AMP + H(+)</text>
        <dbReference type="Rhea" id="RHEA:37059"/>
        <dbReference type="Rhea" id="RHEA-COMP:10162"/>
        <dbReference type="Rhea" id="RHEA-COMP:10163"/>
        <dbReference type="ChEBI" id="CHEBI:15378"/>
        <dbReference type="ChEBI" id="CHEBI:73682"/>
        <dbReference type="ChEBI" id="CHEBI:74411"/>
        <dbReference type="ChEBI" id="CHEBI:74418"/>
        <dbReference type="ChEBI" id="CHEBI:456215"/>
        <dbReference type="EC" id="2.3.1.234"/>
    </reaction>
</comment>